<dbReference type="NCBIfam" id="NF033520">
    <property type="entry name" value="transpos_IS982"/>
    <property type="match status" value="1"/>
</dbReference>
<sequence length="292" mass="34496">MNNLLANYERILEVLRKISTDTLLIYQRRRPKLFDLELISLVLTAEFMGIDSENHLFRNLPKALSCKIERSIYNRRKRRLSEQINSIRLKLAKEFNEFENCFIVDSMPLEVCKIARINRSKICKEHQYSAPNRGFCASQQMSFYGYKLHAVCSLNGVFQSIDISPASVHDIHFLKDIKSQLSDCVLLGDRGYLSQTIQIDLFNEANIRLETPKRSNQKEYKPQFYPFKKYRKRIETLFSQLCDQFMIRRNYAKTFEGFKTRILAKITALTVVQYINKTYFNRNINKLKTKII</sequence>
<proteinExistence type="predicted"/>
<dbReference type="STRING" id="343874.GCA_000805695_02451"/>
<dbReference type="GO" id="GO:0004803">
    <property type="term" value="F:transposase activity"/>
    <property type="evidence" value="ECO:0007669"/>
    <property type="project" value="InterPro"/>
</dbReference>
<gene>
    <name evidence="2" type="ORF">NCTC13456_00630</name>
    <name evidence="3" type="ORF">NCTC13456_02182</name>
    <name evidence="4" type="ORF">NCTC13456_02939</name>
</gene>
<evidence type="ECO:0000259" key="1">
    <source>
        <dbReference type="Pfam" id="PF01609"/>
    </source>
</evidence>
<protein>
    <submittedName>
        <fullName evidence="3">Transposase DDE domain</fullName>
    </submittedName>
</protein>
<name>A0A376GFM5_9FLAO</name>
<dbReference type="InterPro" id="IPR002559">
    <property type="entry name" value="Transposase_11"/>
</dbReference>
<organism evidence="3 5">
    <name type="scientific">Empedobacter falsenii</name>
    <dbReference type="NCBI Taxonomy" id="343874"/>
    <lineage>
        <taxon>Bacteria</taxon>
        <taxon>Pseudomonadati</taxon>
        <taxon>Bacteroidota</taxon>
        <taxon>Flavobacteriia</taxon>
        <taxon>Flavobacteriales</taxon>
        <taxon>Weeksellaceae</taxon>
        <taxon>Empedobacter</taxon>
    </lineage>
</organism>
<evidence type="ECO:0000313" key="2">
    <source>
        <dbReference type="EMBL" id="STD53707.1"/>
    </source>
</evidence>
<dbReference type="AlphaFoldDB" id="A0A376GFM5"/>
<dbReference type="EMBL" id="UFXS01000001">
    <property type="protein sequence ID" value="STD59299.1"/>
    <property type="molecule type" value="Genomic_DNA"/>
</dbReference>
<evidence type="ECO:0000313" key="5">
    <source>
        <dbReference type="Proteomes" id="UP000254737"/>
    </source>
</evidence>
<dbReference type="GO" id="GO:0006313">
    <property type="term" value="P:DNA transposition"/>
    <property type="evidence" value="ECO:0007669"/>
    <property type="project" value="InterPro"/>
</dbReference>
<dbReference type="Pfam" id="PF01609">
    <property type="entry name" value="DDE_Tnp_1"/>
    <property type="match status" value="1"/>
</dbReference>
<dbReference type="RefSeq" id="WP_114998672.1">
    <property type="nucleotide sequence ID" value="NZ_UFXS01000001.1"/>
</dbReference>
<dbReference type="GO" id="GO:0003677">
    <property type="term" value="F:DNA binding"/>
    <property type="evidence" value="ECO:0007669"/>
    <property type="project" value="InterPro"/>
</dbReference>
<feature type="domain" description="Transposase IS4-like" evidence="1">
    <location>
        <begin position="98"/>
        <end position="270"/>
    </location>
</feature>
<dbReference type="EMBL" id="UFXS01000001">
    <property type="protein sequence ID" value="STD58558.1"/>
    <property type="molecule type" value="Genomic_DNA"/>
</dbReference>
<accession>A0A376GFM5</accession>
<dbReference type="Proteomes" id="UP000254737">
    <property type="component" value="Unassembled WGS sequence"/>
</dbReference>
<dbReference type="EMBL" id="UFXS01000001">
    <property type="protein sequence ID" value="STD53707.1"/>
    <property type="molecule type" value="Genomic_DNA"/>
</dbReference>
<evidence type="ECO:0000313" key="4">
    <source>
        <dbReference type="EMBL" id="STD59299.1"/>
    </source>
</evidence>
<evidence type="ECO:0000313" key="3">
    <source>
        <dbReference type="EMBL" id="STD58558.1"/>
    </source>
</evidence>
<reference evidence="3 5" key="1">
    <citation type="submission" date="2018-06" db="EMBL/GenBank/DDBJ databases">
        <authorList>
            <consortium name="Pathogen Informatics"/>
            <person name="Doyle S."/>
        </authorList>
    </citation>
    <scope>NUCLEOTIDE SEQUENCE [LARGE SCALE GENOMIC DNA]</scope>
    <source>
        <strain evidence="3 5">NCTC13456</strain>
    </source>
</reference>